<accession>A0A8X8B745</accession>
<dbReference type="OrthoDB" id="416622at2759"/>
<dbReference type="Proteomes" id="UP000886595">
    <property type="component" value="Unassembled WGS sequence"/>
</dbReference>
<sequence>MKSKHVDSQRDDDQHEIESRIDAVLEDKQKGFVERVKGYPKLGSGAVGPDKKWMVGAAIGTMESDKERLEHLVKVGANIVG</sequence>
<dbReference type="Gene3D" id="3.20.20.70">
    <property type="entry name" value="Aldolase class I"/>
    <property type="match status" value="1"/>
</dbReference>
<dbReference type="InterPro" id="IPR013785">
    <property type="entry name" value="Aldolase_TIM"/>
</dbReference>
<evidence type="ECO:0000313" key="1">
    <source>
        <dbReference type="EMBL" id="KAG2323887.1"/>
    </source>
</evidence>
<keyword evidence="2" id="KW-1185">Reference proteome</keyword>
<protein>
    <submittedName>
        <fullName evidence="1">Uncharacterized protein</fullName>
    </submittedName>
</protein>
<dbReference type="AlphaFoldDB" id="A0A8X8B745"/>
<organism evidence="1 2">
    <name type="scientific">Brassica carinata</name>
    <name type="common">Ethiopian mustard</name>
    <name type="synonym">Abyssinian cabbage</name>
    <dbReference type="NCBI Taxonomy" id="52824"/>
    <lineage>
        <taxon>Eukaryota</taxon>
        <taxon>Viridiplantae</taxon>
        <taxon>Streptophyta</taxon>
        <taxon>Embryophyta</taxon>
        <taxon>Tracheophyta</taxon>
        <taxon>Spermatophyta</taxon>
        <taxon>Magnoliopsida</taxon>
        <taxon>eudicotyledons</taxon>
        <taxon>Gunneridae</taxon>
        <taxon>Pentapetalae</taxon>
        <taxon>rosids</taxon>
        <taxon>malvids</taxon>
        <taxon>Brassicales</taxon>
        <taxon>Brassicaceae</taxon>
        <taxon>Brassiceae</taxon>
        <taxon>Brassica</taxon>
    </lineage>
</organism>
<dbReference type="EMBL" id="JAAMPC010000002">
    <property type="protein sequence ID" value="KAG2323887.1"/>
    <property type="molecule type" value="Genomic_DNA"/>
</dbReference>
<comment type="caution">
    <text evidence="1">The sequence shown here is derived from an EMBL/GenBank/DDBJ whole genome shotgun (WGS) entry which is preliminary data.</text>
</comment>
<gene>
    <name evidence="1" type="ORF">Bca52824_006615</name>
</gene>
<evidence type="ECO:0000313" key="2">
    <source>
        <dbReference type="Proteomes" id="UP000886595"/>
    </source>
</evidence>
<reference evidence="1 2" key="1">
    <citation type="submission" date="2020-02" db="EMBL/GenBank/DDBJ databases">
        <authorList>
            <person name="Ma Q."/>
            <person name="Huang Y."/>
            <person name="Song X."/>
            <person name="Pei D."/>
        </authorList>
    </citation>
    <scope>NUCLEOTIDE SEQUENCE [LARGE SCALE GENOMIC DNA]</scope>
    <source>
        <strain evidence="1">Sxm20200214</strain>
        <tissue evidence="1">Leaf</tissue>
    </source>
</reference>
<proteinExistence type="predicted"/>
<name>A0A8X8B745_BRACI</name>